<keyword evidence="5 8" id="KW-1133">Transmembrane helix</keyword>
<dbReference type="RefSeq" id="WP_278005473.1">
    <property type="nucleotide sequence ID" value="NZ_JARSBN010000004.1"/>
</dbReference>
<proteinExistence type="inferred from homology"/>
<dbReference type="EMBL" id="JARSBN010000004">
    <property type="protein sequence ID" value="MDG4716024.1"/>
    <property type="molecule type" value="Genomic_DNA"/>
</dbReference>
<dbReference type="PANTHER" id="PTHR30558:SF3">
    <property type="entry name" value="BIOPOLYMER TRANSPORT PROTEIN EXBD-RELATED"/>
    <property type="match status" value="1"/>
</dbReference>
<dbReference type="Proteomes" id="UP001529085">
    <property type="component" value="Unassembled WGS sequence"/>
</dbReference>
<organism evidence="9 10">
    <name type="scientific">Winogradskyella marincola</name>
    <dbReference type="NCBI Taxonomy" id="3037795"/>
    <lineage>
        <taxon>Bacteria</taxon>
        <taxon>Pseudomonadati</taxon>
        <taxon>Bacteroidota</taxon>
        <taxon>Flavobacteriia</taxon>
        <taxon>Flavobacteriales</taxon>
        <taxon>Flavobacteriaceae</taxon>
        <taxon>Winogradskyella</taxon>
    </lineage>
</organism>
<evidence type="ECO:0000256" key="6">
    <source>
        <dbReference type="ARBA" id="ARBA00023136"/>
    </source>
</evidence>
<accession>A0ABT6G2E8</accession>
<keyword evidence="4 7" id="KW-0812">Transmembrane</keyword>
<name>A0ABT6G2E8_9FLAO</name>
<reference evidence="9 10" key="1">
    <citation type="submission" date="2023-03" db="EMBL/GenBank/DDBJ databases">
        <title>Strain YYF002 represents a novel species in the genus Winogradskyella isolated from seawater.</title>
        <authorList>
            <person name="Fu Z.-Y."/>
        </authorList>
    </citation>
    <scope>NUCLEOTIDE SEQUENCE [LARGE SCALE GENOMIC DNA]</scope>
    <source>
        <strain evidence="9 10">YYF002</strain>
    </source>
</reference>
<keyword evidence="7" id="KW-0653">Protein transport</keyword>
<comment type="similarity">
    <text evidence="2 7">Belongs to the ExbD/TolR family.</text>
</comment>
<keyword evidence="6 8" id="KW-0472">Membrane</keyword>
<protein>
    <submittedName>
        <fullName evidence="9">Biopolymer transporter ExbD</fullName>
    </submittedName>
</protein>
<dbReference type="PANTHER" id="PTHR30558">
    <property type="entry name" value="EXBD MEMBRANE COMPONENT OF PMF-DRIVEN MACROMOLECULE IMPORT SYSTEM"/>
    <property type="match status" value="1"/>
</dbReference>
<evidence type="ECO:0000256" key="1">
    <source>
        <dbReference type="ARBA" id="ARBA00004162"/>
    </source>
</evidence>
<evidence type="ECO:0000256" key="4">
    <source>
        <dbReference type="ARBA" id="ARBA00022692"/>
    </source>
</evidence>
<comment type="caution">
    <text evidence="9">The sequence shown here is derived from an EMBL/GenBank/DDBJ whole genome shotgun (WGS) entry which is preliminary data.</text>
</comment>
<evidence type="ECO:0000313" key="9">
    <source>
        <dbReference type="EMBL" id="MDG4716024.1"/>
    </source>
</evidence>
<evidence type="ECO:0000256" key="3">
    <source>
        <dbReference type="ARBA" id="ARBA00022475"/>
    </source>
</evidence>
<comment type="subcellular location">
    <subcellularLocation>
        <location evidence="1">Cell membrane</location>
        <topology evidence="1">Single-pass membrane protein</topology>
    </subcellularLocation>
    <subcellularLocation>
        <location evidence="7">Cell membrane</location>
        <topology evidence="7">Single-pass type II membrane protein</topology>
    </subcellularLocation>
</comment>
<evidence type="ECO:0000256" key="7">
    <source>
        <dbReference type="RuleBase" id="RU003879"/>
    </source>
</evidence>
<evidence type="ECO:0000256" key="2">
    <source>
        <dbReference type="ARBA" id="ARBA00005811"/>
    </source>
</evidence>
<dbReference type="Pfam" id="PF02472">
    <property type="entry name" value="ExbD"/>
    <property type="match status" value="1"/>
</dbReference>
<sequence length="213" mass="24378">MAKRAAPEVNAGSMADIAFLLLIFFLVTTTIEKDKGLLRSLPPIDDSEVEPPIIKQKNLFTVLINRNNQLLVEDEQMELKDLRKAAIEFLDNGGGTNPAGERCDYCKGSRDETSSDHPEKAIISMKHDRETSYEKYIDVQNELVAAYNFLREREAKRLFGNLKEYQGVEKVYQTMLEEKEKNQFSKDTILNARIEDIKKLFPMKLSEAEPDKS</sequence>
<keyword evidence="3" id="KW-1003">Cell membrane</keyword>
<keyword evidence="7" id="KW-0813">Transport</keyword>
<evidence type="ECO:0000256" key="5">
    <source>
        <dbReference type="ARBA" id="ARBA00022989"/>
    </source>
</evidence>
<evidence type="ECO:0000256" key="8">
    <source>
        <dbReference type="SAM" id="Phobius"/>
    </source>
</evidence>
<feature type="transmembrane region" description="Helical" evidence="8">
    <location>
        <begin position="12"/>
        <end position="31"/>
    </location>
</feature>
<dbReference type="InterPro" id="IPR003400">
    <property type="entry name" value="ExbD"/>
</dbReference>
<keyword evidence="10" id="KW-1185">Reference proteome</keyword>
<evidence type="ECO:0000313" key="10">
    <source>
        <dbReference type="Proteomes" id="UP001529085"/>
    </source>
</evidence>
<gene>
    <name evidence="9" type="ORF">P7122_09080</name>
</gene>